<dbReference type="Gene3D" id="3.40.50.410">
    <property type="entry name" value="von Willebrand factor, type A domain"/>
    <property type="match status" value="1"/>
</dbReference>
<accession>A0ABT3XUQ2</accession>
<feature type="domain" description="VWFA" evidence="1">
    <location>
        <begin position="32"/>
        <end position="273"/>
    </location>
</feature>
<dbReference type="RefSeq" id="WP_267266629.1">
    <property type="nucleotide sequence ID" value="NZ_JAOVZW010000019.1"/>
</dbReference>
<protein>
    <recommendedName>
        <fullName evidence="1">VWFA domain-containing protein</fullName>
    </recommendedName>
</protein>
<gene>
    <name evidence="2" type="ORF">OF897_15720</name>
</gene>
<organism evidence="2 3">
    <name type="scientific">Chryseobacterium formosus</name>
    <dbReference type="NCBI Taxonomy" id="1537363"/>
    <lineage>
        <taxon>Bacteria</taxon>
        <taxon>Pseudomonadati</taxon>
        <taxon>Bacteroidota</taxon>
        <taxon>Flavobacteriia</taxon>
        <taxon>Flavobacteriales</taxon>
        <taxon>Weeksellaceae</taxon>
        <taxon>Chryseobacterium group</taxon>
        <taxon>Chryseobacterium</taxon>
    </lineage>
</organism>
<dbReference type="Pfam" id="PF01345">
    <property type="entry name" value="DUF11"/>
    <property type="match status" value="1"/>
</dbReference>
<sequence length="1036" mass="107563">MKRKNIVFLKVLPILLLILTTWINTAKAQGVDAVFFLDNSSSIDDTEWIAMSNSTKALIDKVLECNPNNRIAVTHFAGIYTTPNPITDARIFIENNFTDDSNLAKSFVRRGGLATQGATHYATLGNNTWLPENTALLQNSLGSSAASSQIVSTQKKLSLDPNNKLVIFIFTDGTAGGNGLTSALLGFSNYNTMKSSLGATFVVIHAPTGVSTSFDTAARAAAAAIASVGGDYNGTVQANAGDPQGSGVKPRKAVMSDTFDISSINIETLAGNICKSCAPVVAISAITPPTQNVCLNGVAQPLVSTATGTGTLTYQWYSNTTNSTTGGTLISGATSATYNPPTSAAGTRYYYVVVSDSYCEGKATSAIVSVTVSNIAAGPVPSFNNTSAYSNTSSFYQIPCGSTSANLSSLAVSNPQVGTVITWHSSPVATSANIITPANALPGTNKYYAAFYNSTGNCYSPTKMVTVVAPICAVNDDYTSTPIIAGVGGTLPSIFGNDTYNGTVISTMPANSVDFFYEMWTTANATVDGNGNLVIPATTPPGTYTYYYKICDKDSDVATETNCTIAEVKFKVEAVFGCDNKVYLSQNNILYTINTSSNPFTYPTVGSAAVNHNAMGLNPVDGKIYAMQVLTSNVLLQINTDGSSTSLGAVTNLPVATYNAGEIDNAGNYYVKSNAGNNQLYKINLTTKTATLITLSTSVNVSDLSFSIATGLLYGVNSANGQLTTIDPSTGAVTGVGITPGSLQFGAMYTSSTGEVFGVNNAGGFYQFNLTTGARVKISDAPASTSNDGAHCVTMPITFSADLQVTKSDNTTTYIPGAATVYTITVRNNGPFGVLNASISDPVPAGIPAANVSYTAVASTGSTTNVSGTQTGAINDLVGIPMGGTVIYTVTVNVPMSFTGNLVNTVTVTPPTNISDSNMANNTATDTDTHGSCFKPGITTGTALDTKHGISALNRAGSDAAGNWPMVRKGAWTALEAKTKGFVVNRLTTAEIASIPTSNLIEGMMVYNKDLNCLQVNTTGTATGWSCLSTPTCPSN</sequence>
<dbReference type="InterPro" id="IPR047589">
    <property type="entry name" value="DUF11_rpt"/>
</dbReference>
<reference evidence="2" key="1">
    <citation type="submission" date="2022-10" db="EMBL/GenBank/DDBJ databases">
        <title>Chryseobacterium sp. nov., a novel bacterial species.</title>
        <authorList>
            <person name="Cao Y."/>
        </authorList>
    </citation>
    <scope>NUCLEOTIDE SEQUENCE</scope>
    <source>
        <strain evidence="2">CCTCC AB2015118</strain>
    </source>
</reference>
<name>A0ABT3XUQ2_9FLAO</name>
<dbReference type="InterPro" id="IPR013783">
    <property type="entry name" value="Ig-like_fold"/>
</dbReference>
<comment type="caution">
    <text evidence="2">The sequence shown here is derived from an EMBL/GenBank/DDBJ whole genome shotgun (WGS) entry which is preliminary data.</text>
</comment>
<dbReference type="EMBL" id="JAOVZW010000019">
    <property type="protein sequence ID" value="MCX8525367.1"/>
    <property type="molecule type" value="Genomic_DNA"/>
</dbReference>
<dbReference type="SUPFAM" id="SSF53300">
    <property type="entry name" value="vWA-like"/>
    <property type="match status" value="1"/>
</dbReference>
<evidence type="ECO:0000313" key="2">
    <source>
        <dbReference type="EMBL" id="MCX8525367.1"/>
    </source>
</evidence>
<dbReference type="InterPro" id="IPR001434">
    <property type="entry name" value="OmcB-like_DUF11"/>
</dbReference>
<dbReference type="NCBIfam" id="TIGR01451">
    <property type="entry name" value="B_ant_repeat"/>
    <property type="match status" value="1"/>
</dbReference>
<dbReference type="Pfam" id="PF21959">
    <property type="entry name" value="DUF6923"/>
    <property type="match status" value="1"/>
</dbReference>
<dbReference type="InterPro" id="IPR036465">
    <property type="entry name" value="vWFA_dom_sf"/>
</dbReference>
<dbReference type="InterPro" id="IPR054215">
    <property type="entry name" value="DUF6923"/>
</dbReference>
<proteinExistence type="predicted"/>
<dbReference type="Gene3D" id="2.60.40.10">
    <property type="entry name" value="Immunoglobulins"/>
    <property type="match status" value="1"/>
</dbReference>
<keyword evidence="3" id="KW-1185">Reference proteome</keyword>
<dbReference type="InterPro" id="IPR002035">
    <property type="entry name" value="VWF_A"/>
</dbReference>
<evidence type="ECO:0000259" key="1">
    <source>
        <dbReference type="PROSITE" id="PS50234"/>
    </source>
</evidence>
<evidence type="ECO:0000313" key="3">
    <source>
        <dbReference type="Proteomes" id="UP001073122"/>
    </source>
</evidence>
<dbReference type="PROSITE" id="PS50234">
    <property type="entry name" value="VWFA"/>
    <property type="match status" value="1"/>
</dbReference>
<dbReference type="SUPFAM" id="SSF63825">
    <property type="entry name" value="YWTD domain"/>
    <property type="match status" value="1"/>
</dbReference>
<dbReference type="Gene3D" id="2.60.40.2700">
    <property type="match status" value="1"/>
</dbReference>
<dbReference type="CDD" id="cd00198">
    <property type="entry name" value="vWFA"/>
    <property type="match status" value="1"/>
</dbReference>
<dbReference type="Proteomes" id="UP001073122">
    <property type="component" value="Unassembled WGS sequence"/>
</dbReference>